<evidence type="ECO:0000313" key="1">
    <source>
        <dbReference type="EMBL" id="MBA0828561.1"/>
    </source>
</evidence>
<dbReference type="PANTHER" id="PTHR46250">
    <property type="entry name" value="MYB/SANT-LIKE DNA-BINDING DOMAIN PROTEIN-RELATED"/>
    <property type="match status" value="1"/>
</dbReference>
<keyword evidence="2" id="KW-1185">Reference proteome</keyword>
<evidence type="ECO:0008006" key="3">
    <source>
        <dbReference type="Google" id="ProtNLM"/>
    </source>
</evidence>
<organism evidence="1 2">
    <name type="scientific">Gossypium armourianum</name>
    <dbReference type="NCBI Taxonomy" id="34283"/>
    <lineage>
        <taxon>Eukaryota</taxon>
        <taxon>Viridiplantae</taxon>
        <taxon>Streptophyta</taxon>
        <taxon>Embryophyta</taxon>
        <taxon>Tracheophyta</taxon>
        <taxon>Spermatophyta</taxon>
        <taxon>Magnoliopsida</taxon>
        <taxon>eudicotyledons</taxon>
        <taxon>Gunneridae</taxon>
        <taxon>Pentapetalae</taxon>
        <taxon>rosids</taxon>
        <taxon>malvids</taxon>
        <taxon>Malvales</taxon>
        <taxon>Malvaceae</taxon>
        <taxon>Malvoideae</taxon>
        <taxon>Gossypium</taxon>
    </lineage>
</organism>
<accession>A0A7J9J2F4</accession>
<sequence length="181" mass="20604">MVDLHNVGFFNADNRFKTDYLNELERMLEKVLPHAMLKAKPNIESRFRTLKRDYEIVYDKLSGKDNSGFDRATGKNAQTVSDIIEEIDVEDVATVNTHEERNYLHGCKADVSLDEIDLSATQPQPSRNQDDSTFSKMKKKIFKTSEQISTSFTDVATLLAENIWTVGLKISRTIASEVLIQ</sequence>
<dbReference type="AlphaFoldDB" id="A0A7J9J2F4"/>
<protein>
    <recommendedName>
        <fullName evidence="3">Myb/SANT-like domain-containing protein</fullName>
    </recommendedName>
</protein>
<proteinExistence type="predicted"/>
<dbReference type="PANTHER" id="PTHR46250:SF17">
    <property type="entry name" value="MYB_SANT-LIKE DOMAIN-CONTAINING PROTEIN"/>
    <property type="match status" value="1"/>
</dbReference>
<dbReference type="Proteomes" id="UP000593575">
    <property type="component" value="Unassembled WGS sequence"/>
</dbReference>
<name>A0A7J9J2F4_9ROSI</name>
<gene>
    <name evidence="1" type="ORF">Goarm_013226</name>
</gene>
<evidence type="ECO:0000313" key="2">
    <source>
        <dbReference type="Proteomes" id="UP000593575"/>
    </source>
</evidence>
<dbReference type="EMBL" id="JABFAE010000005">
    <property type="protein sequence ID" value="MBA0828561.1"/>
    <property type="molecule type" value="Genomic_DNA"/>
</dbReference>
<comment type="caution">
    <text evidence="1">The sequence shown here is derived from an EMBL/GenBank/DDBJ whole genome shotgun (WGS) entry which is preliminary data.</text>
</comment>
<reference evidence="1 2" key="1">
    <citation type="journal article" date="2019" name="Genome Biol. Evol.">
        <title>Insights into the evolution of the New World diploid cottons (Gossypium, subgenus Houzingenia) based on genome sequencing.</title>
        <authorList>
            <person name="Grover C.E."/>
            <person name="Arick M.A. 2nd"/>
            <person name="Thrash A."/>
            <person name="Conover J.L."/>
            <person name="Sanders W.S."/>
            <person name="Peterson D.G."/>
            <person name="Frelichowski J.E."/>
            <person name="Scheffler J.A."/>
            <person name="Scheffler B.E."/>
            <person name="Wendel J.F."/>
        </authorList>
    </citation>
    <scope>NUCLEOTIDE SEQUENCE [LARGE SCALE GENOMIC DNA]</scope>
    <source>
        <strain evidence="1">6</strain>
        <tissue evidence="1">Leaf</tissue>
    </source>
</reference>